<proteinExistence type="predicted"/>
<organism evidence="1 2">
    <name type="scientific">Acetobacter cibinongensis</name>
    <dbReference type="NCBI Taxonomy" id="146475"/>
    <lineage>
        <taxon>Bacteria</taxon>
        <taxon>Pseudomonadati</taxon>
        <taxon>Pseudomonadota</taxon>
        <taxon>Alphaproteobacteria</taxon>
        <taxon>Acetobacterales</taxon>
        <taxon>Acetobacteraceae</taxon>
        <taxon>Acetobacter</taxon>
    </lineage>
</organism>
<name>A0A1Z5YRA5_9PROT</name>
<dbReference type="EMBL" id="JOMQ01000088">
    <property type="protein sequence ID" value="OUI98522.1"/>
    <property type="molecule type" value="Genomic_DNA"/>
</dbReference>
<evidence type="ECO:0000313" key="1">
    <source>
        <dbReference type="EMBL" id="OUI98522.1"/>
    </source>
</evidence>
<reference evidence="1 2" key="1">
    <citation type="submission" date="2014-06" db="EMBL/GenBank/DDBJ databases">
        <authorList>
            <person name="Ju J."/>
            <person name="Zhang J."/>
        </authorList>
    </citation>
    <scope>NUCLEOTIDE SEQUENCE [LARGE SCALE GENOMIC DNA]</scope>
    <source>
        <strain evidence="1 2">DsW_47</strain>
    </source>
</reference>
<dbReference type="Proteomes" id="UP000196086">
    <property type="component" value="Unassembled WGS sequence"/>
</dbReference>
<dbReference type="RefSeq" id="WP_240554683.1">
    <property type="nucleotide sequence ID" value="NZ_JOMQ01000088.1"/>
</dbReference>
<protein>
    <recommendedName>
        <fullName evidence="3">Outer membrane protein</fullName>
    </recommendedName>
</protein>
<evidence type="ECO:0000313" key="2">
    <source>
        <dbReference type="Proteomes" id="UP000196086"/>
    </source>
</evidence>
<comment type="caution">
    <text evidence="1">The sequence shown here is derived from an EMBL/GenBank/DDBJ whole genome shotgun (WGS) entry which is preliminary data.</text>
</comment>
<sequence length="98" mass="10656">MIGPFVDDRRFMGVAVGEISLQCAKQHYSIISHLQTEKPAGWQADMGWDGVAWTTGNAELPLADYLSNGKMGMLSITVRAAGPYIVDNQKIAKTEKSA</sequence>
<accession>A0A1Z5YRA5</accession>
<dbReference type="AlphaFoldDB" id="A0A1Z5YRA5"/>
<evidence type="ECO:0008006" key="3">
    <source>
        <dbReference type="Google" id="ProtNLM"/>
    </source>
</evidence>
<gene>
    <name evidence="1" type="ORF">HK14_15330</name>
</gene>